<feature type="transmembrane region" description="Helical" evidence="4">
    <location>
        <begin position="232"/>
        <end position="256"/>
    </location>
</feature>
<accession>A0AAV9Y168</accession>
<feature type="transmembrane region" description="Helical" evidence="4">
    <location>
        <begin position="161"/>
        <end position="182"/>
    </location>
</feature>
<evidence type="ECO:0000313" key="6">
    <source>
        <dbReference type="Proteomes" id="UP001311799"/>
    </source>
</evidence>
<evidence type="ECO:0000256" key="4">
    <source>
        <dbReference type="SAM" id="Phobius"/>
    </source>
</evidence>
<organism evidence="5 6">
    <name type="scientific">Cryptosporidium xiaoi</name>
    <dbReference type="NCBI Taxonomy" id="659607"/>
    <lineage>
        <taxon>Eukaryota</taxon>
        <taxon>Sar</taxon>
        <taxon>Alveolata</taxon>
        <taxon>Apicomplexa</taxon>
        <taxon>Conoidasida</taxon>
        <taxon>Coccidia</taxon>
        <taxon>Eucoccidiorida</taxon>
        <taxon>Eimeriorina</taxon>
        <taxon>Cryptosporidiidae</taxon>
        <taxon>Cryptosporidium</taxon>
    </lineage>
</organism>
<dbReference type="Proteomes" id="UP001311799">
    <property type="component" value="Unassembled WGS sequence"/>
</dbReference>
<keyword evidence="2 4" id="KW-1133">Transmembrane helix</keyword>
<sequence length="349" mass="39271">MEVEEEENPSSSKKETNCYISRDGRHIRWRHIKPLTATFLVLCSTIVYIGVKIVHERIEKRDGKNNDIKYLTGTIISRRNVNWLVICVSLKSNRKREAIFQRIGTLMSSISEAIETLNYEGSLTKRGLISTLVGIVLGVIVSVTVNATLVEISLSPFFSTYFGLLFVVIGGLIYWKVYVTVAHNEESGINKRKFLLIFSCLITLSGLICFLLENDWFIGTSPIVRVPVYTLLGLSVSFALAFSLVDVVNYLSGLIYSNDYPLLINSKAQIVFVVCSSLLIGVIFGFLFGLVEDSHEQIHYINISMMKQKYYCYVIGIFVGAFCGFGNEVIRMSDKSYMVVGKTVYDSEV</sequence>
<proteinExistence type="predicted"/>
<comment type="caution">
    <text evidence="5">The sequence shown here is derived from an EMBL/GenBank/DDBJ whole genome shotgun (WGS) entry which is preliminary data.</text>
</comment>
<dbReference type="GO" id="GO:0015293">
    <property type="term" value="F:symporter activity"/>
    <property type="evidence" value="ECO:0007669"/>
    <property type="project" value="InterPro"/>
</dbReference>
<reference evidence="5 6" key="1">
    <citation type="submission" date="2023-10" db="EMBL/GenBank/DDBJ databases">
        <title>Comparative genomics analysis reveals potential genetic determinants of host preference in Cryptosporidium xiaoi.</title>
        <authorList>
            <person name="Xiao L."/>
            <person name="Li J."/>
        </authorList>
    </citation>
    <scope>NUCLEOTIDE SEQUENCE [LARGE SCALE GENOMIC DNA]</scope>
    <source>
        <strain evidence="5 6">52996</strain>
    </source>
</reference>
<evidence type="ECO:0000256" key="2">
    <source>
        <dbReference type="ARBA" id="ARBA00022989"/>
    </source>
</evidence>
<name>A0AAV9Y168_9CRYT</name>
<keyword evidence="3 4" id="KW-0472">Membrane</keyword>
<feature type="transmembrane region" description="Helical" evidence="4">
    <location>
        <begin position="194"/>
        <end position="212"/>
    </location>
</feature>
<evidence type="ECO:0008006" key="7">
    <source>
        <dbReference type="Google" id="ProtNLM"/>
    </source>
</evidence>
<dbReference type="GO" id="GO:0016020">
    <property type="term" value="C:membrane"/>
    <property type="evidence" value="ECO:0007669"/>
    <property type="project" value="InterPro"/>
</dbReference>
<evidence type="ECO:0000256" key="3">
    <source>
        <dbReference type="ARBA" id="ARBA00023136"/>
    </source>
</evidence>
<dbReference type="SUPFAM" id="SSF118215">
    <property type="entry name" value="Proton glutamate symport protein"/>
    <property type="match status" value="1"/>
</dbReference>
<dbReference type="AlphaFoldDB" id="A0AAV9Y168"/>
<gene>
    <name evidence="5" type="ORF">RS030_152319</name>
</gene>
<keyword evidence="6" id="KW-1185">Reference proteome</keyword>
<evidence type="ECO:0000256" key="1">
    <source>
        <dbReference type="ARBA" id="ARBA00022692"/>
    </source>
</evidence>
<feature type="transmembrane region" description="Helical" evidence="4">
    <location>
        <begin position="268"/>
        <end position="290"/>
    </location>
</feature>
<feature type="transmembrane region" description="Helical" evidence="4">
    <location>
        <begin position="128"/>
        <end position="149"/>
    </location>
</feature>
<feature type="transmembrane region" description="Helical" evidence="4">
    <location>
        <begin position="310"/>
        <end position="330"/>
    </location>
</feature>
<evidence type="ECO:0000313" key="5">
    <source>
        <dbReference type="EMBL" id="KAK6590458.1"/>
    </source>
</evidence>
<keyword evidence="1 4" id="KW-0812">Transmembrane</keyword>
<feature type="transmembrane region" description="Helical" evidence="4">
    <location>
        <begin position="35"/>
        <end position="54"/>
    </location>
</feature>
<dbReference type="InterPro" id="IPR036458">
    <property type="entry name" value="Na:dicarbo_symporter_sf"/>
</dbReference>
<protein>
    <recommendedName>
        <fullName evidence="7">Integral membrane protein</fullName>
    </recommendedName>
</protein>
<dbReference type="EMBL" id="JAWDEY010000006">
    <property type="protein sequence ID" value="KAK6590458.1"/>
    <property type="molecule type" value="Genomic_DNA"/>
</dbReference>